<reference evidence="18" key="1">
    <citation type="submission" date="2025-08" db="UniProtKB">
        <authorList>
            <consortium name="Ensembl"/>
        </authorList>
    </citation>
    <scope>IDENTIFICATION</scope>
</reference>
<keyword evidence="5" id="KW-1003">Cell membrane</keyword>
<keyword evidence="6" id="KW-0963">Cytoplasm</keyword>
<keyword evidence="9" id="KW-0479">Metal-binding</keyword>
<accession>A0A3B3DWC9</accession>
<dbReference type="PANTHER" id="PTHR46002">
    <property type="entry name" value="EG:114D9.1 PROTEIN-RELATED"/>
    <property type="match status" value="1"/>
</dbReference>
<evidence type="ECO:0000256" key="14">
    <source>
        <dbReference type="ARBA" id="ARBA00023242"/>
    </source>
</evidence>
<dbReference type="InterPro" id="IPR002048">
    <property type="entry name" value="EF_hand_dom"/>
</dbReference>
<evidence type="ECO:0000256" key="2">
    <source>
        <dbReference type="ARBA" id="ARBA00004236"/>
    </source>
</evidence>
<dbReference type="GO" id="GO:0005886">
    <property type="term" value="C:plasma membrane"/>
    <property type="evidence" value="ECO:0007669"/>
    <property type="project" value="UniProtKB-SubCell"/>
</dbReference>
<dbReference type="CTD" id="63928"/>
<dbReference type="RefSeq" id="XP_036070699.1">
    <property type="nucleotide sequence ID" value="XM_036214806.1"/>
</dbReference>
<evidence type="ECO:0000256" key="15">
    <source>
        <dbReference type="ARBA" id="ARBA00023288"/>
    </source>
</evidence>
<evidence type="ECO:0000256" key="3">
    <source>
        <dbReference type="ARBA" id="ARBA00004496"/>
    </source>
</evidence>
<dbReference type="GeneID" id="112149983"/>
<evidence type="ECO:0000256" key="9">
    <source>
        <dbReference type="ARBA" id="ARBA00022723"/>
    </source>
</evidence>
<dbReference type="GeneTree" id="ENSGT00940000154629"/>
<dbReference type="Gene3D" id="1.10.238.10">
    <property type="entry name" value="EF-hand"/>
    <property type="match status" value="1"/>
</dbReference>
<dbReference type="OrthoDB" id="191686at2759"/>
<evidence type="ECO:0000256" key="13">
    <source>
        <dbReference type="ARBA" id="ARBA00023136"/>
    </source>
</evidence>
<evidence type="ECO:0000256" key="1">
    <source>
        <dbReference type="ARBA" id="ARBA00004123"/>
    </source>
</evidence>
<dbReference type="OMA" id="MMVGIQV"/>
<dbReference type="InterPro" id="IPR051875">
    <property type="entry name" value="Calcineurin_B_homologous"/>
</dbReference>
<comment type="subcellular location">
    <subcellularLocation>
        <location evidence="2">Cell membrane</location>
    </subcellularLocation>
    <subcellularLocation>
        <location evidence="3">Cytoplasm</location>
    </subcellularLocation>
    <subcellularLocation>
        <location evidence="1">Nucleus</location>
    </subcellularLocation>
</comment>
<keyword evidence="10" id="KW-0677">Repeat</keyword>
<keyword evidence="7" id="KW-0597">Phosphoprotein</keyword>
<dbReference type="CDD" id="cd00051">
    <property type="entry name" value="EFh"/>
    <property type="match status" value="1"/>
</dbReference>
<evidence type="ECO:0000256" key="4">
    <source>
        <dbReference type="ARBA" id="ARBA00022448"/>
    </source>
</evidence>
<evidence type="ECO:0000313" key="19">
    <source>
        <dbReference type="Proteomes" id="UP000261560"/>
    </source>
</evidence>
<reference evidence="18" key="2">
    <citation type="submission" date="2025-09" db="UniProtKB">
        <authorList>
            <consortium name="Ensembl"/>
        </authorList>
    </citation>
    <scope>IDENTIFICATION</scope>
</reference>
<keyword evidence="15" id="KW-0449">Lipoprotein</keyword>
<dbReference type="InterPro" id="IPR011992">
    <property type="entry name" value="EF-hand-dom_pair"/>
</dbReference>
<evidence type="ECO:0000256" key="11">
    <source>
        <dbReference type="ARBA" id="ARBA00022837"/>
    </source>
</evidence>
<evidence type="ECO:0000256" key="7">
    <source>
        <dbReference type="ARBA" id="ARBA00022553"/>
    </source>
</evidence>
<evidence type="ECO:0000313" key="18">
    <source>
        <dbReference type="Ensembl" id="ENSOMEP00000033660.1"/>
    </source>
</evidence>
<feature type="domain" description="EF-hand" evidence="17">
    <location>
        <begin position="163"/>
        <end position="198"/>
    </location>
</feature>
<dbReference type="PROSITE" id="PS50222">
    <property type="entry name" value="EF_HAND_2"/>
    <property type="match status" value="2"/>
</dbReference>
<keyword evidence="14" id="KW-0539">Nucleus</keyword>
<evidence type="ECO:0000256" key="12">
    <source>
        <dbReference type="ARBA" id="ARBA00022927"/>
    </source>
</evidence>
<dbReference type="Pfam" id="PF13499">
    <property type="entry name" value="EF-hand_7"/>
    <property type="match status" value="1"/>
</dbReference>
<dbReference type="GO" id="GO:0005509">
    <property type="term" value="F:calcium ion binding"/>
    <property type="evidence" value="ECO:0007669"/>
    <property type="project" value="InterPro"/>
</dbReference>
<keyword evidence="19" id="KW-1185">Reference proteome</keyword>
<dbReference type="SUPFAM" id="SSF47473">
    <property type="entry name" value="EF-hand"/>
    <property type="match status" value="1"/>
</dbReference>
<dbReference type="InterPro" id="IPR018247">
    <property type="entry name" value="EF_Hand_1_Ca_BS"/>
</dbReference>
<evidence type="ECO:0000256" key="16">
    <source>
        <dbReference type="ARBA" id="ARBA00038164"/>
    </source>
</evidence>
<dbReference type="Proteomes" id="UP000261560">
    <property type="component" value="Unplaced"/>
</dbReference>
<proteinExistence type="inferred from homology"/>
<evidence type="ECO:0000256" key="6">
    <source>
        <dbReference type="ARBA" id="ARBA00022490"/>
    </source>
</evidence>
<protein>
    <submittedName>
        <fullName evidence="18">Calcineurin-like EF-hand protein 2</fullName>
    </submittedName>
</protein>
<sequence length="207" mass="23419">MGSSSSSLSHIPDGQQLMGETGFSAAHLLRLHERFELLDKDSRGHLRSCISQSGSSVNDEPEDFEEIRELTENPVGGRIIGAFFPPEKETLDFPSFVRILAHFRPTGKNRSRDRTQPEPANSRTGKLKFAFKLYDQDRDGKISRDELLQVLRAMLGLQVTEEQLQSIAERAIQEADLNSDGAISFDEFKKSLEKVDIEHKMSIRFLK</sequence>
<dbReference type="PROSITE" id="PS00018">
    <property type="entry name" value="EF_HAND_1"/>
    <property type="match status" value="2"/>
</dbReference>
<evidence type="ECO:0000256" key="5">
    <source>
        <dbReference type="ARBA" id="ARBA00022475"/>
    </source>
</evidence>
<dbReference type="Ensembl" id="ENSOMET00000035096.1">
    <property type="protein sequence ID" value="ENSOMEP00000033660.1"/>
    <property type="gene ID" value="ENSOMEG00000019784.1"/>
</dbReference>
<comment type="similarity">
    <text evidence="16">Belongs to the calcineurin regulatory subunit family. CHP subfamily.</text>
</comment>
<keyword evidence="13" id="KW-0472">Membrane</keyword>
<organism evidence="18 19">
    <name type="scientific">Oryzias melastigma</name>
    <name type="common">Marine medaka</name>
    <dbReference type="NCBI Taxonomy" id="30732"/>
    <lineage>
        <taxon>Eukaryota</taxon>
        <taxon>Metazoa</taxon>
        <taxon>Chordata</taxon>
        <taxon>Craniata</taxon>
        <taxon>Vertebrata</taxon>
        <taxon>Euteleostomi</taxon>
        <taxon>Actinopterygii</taxon>
        <taxon>Neopterygii</taxon>
        <taxon>Teleostei</taxon>
        <taxon>Neoteleostei</taxon>
        <taxon>Acanthomorphata</taxon>
        <taxon>Ovalentaria</taxon>
        <taxon>Atherinomorphae</taxon>
        <taxon>Beloniformes</taxon>
        <taxon>Adrianichthyidae</taxon>
        <taxon>Oryziinae</taxon>
        <taxon>Oryzias</taxon>
    </lineage>
</organism>
<dbReference type="GO" id="GO:0015031">
    <property type="term" value="P:protein transport"/>
    <property type="evidence" value="ECO:0007669"/>
    <property type="project" value="UniProtKB-KW"/>
</dbReference>
<evidence type="ECO:0000256" key="8">
    <source>
        <dbReference type="ARBA" id="ARBA00022707"/>
    </source>
</evidence>
<evidence type="ECO:0000259" key="17">
    <source>
        <dbReference type="PROSITE" id="PS50222"/>
    </source>
</evidence>
<dbReference type="GO" id="GO:0005634">
    <property type="term" value="C:nucleus"/>
    <property type="evidence" value="ECO:0007669"/>
    <property type="project" value="UniProtKB-SubCell"/>
</dbReference>
<feature type="domain" description="EF-hand" evidence="17">
    <location>
        <begin position="122"/>
        <end position="157"/>
    </location>
</feature>
<dbReference type="SMART" id="SM00054">
    <property type="entry name" value="EFh"/>
    <property type="match status" value="2"/>
</dbReference>
<evidence type="ECO:0000256" key="10">
    <source>
        <dbReference type="ARBA" id="ARBA00022737"/>
    </source>
</evidence>
<dbReference type="AlphaFoldDB" id="A0A3B3DWC9"/>
<dbReference type="GO" id="GO:0005737">
    <property type="term" value="C:cytoplasm"/>
    <property type="evidence" value="ECO:0007669"/>
    <property type="project" value="UniProtKB-SubCell"/>
</dbReference>
<keyword evidence="8" id="KW-0519">Myristate</keyword>
<name>A0A3B3DWC9_ORYME</name>
<keyword evidence="11" id="KW-0106">Calcium</keyword>
<keyword evidence="4" id="KW-0813">Transport</keyword>
<keyword evidence="12" id="KW-0653">Protein transport</keyword>